<evidence type="ECO:0000313" key="3">
    <source>
        <dbReference type="Proteomes" id="UP000316649"/>
    </source>
</evidence>
<accession>A0A557S0I8</accession>
<evidence type="ECO:0000313" key="2">
    <source>
        <dbReference type="EMBL" id="TVO70899.1"/>
    </source>
</evidence>
<feature type="transmembrane region" description="Helical" evidence="1">
    <location>
        <begin position="21"/>
        <end position="41"/>
    </location>
</feature>
<dbReference type="RefSeq" id="WP_144360036.1">
    <property type="nucleotide sequence ID" value="NZ_VMNH01000023.1"/>
</dbReference>
<dbReference type="Pfam" id="PF24591">
    <property type="entry name" value="Phage_YunG-like"/>
    <property type="match status" value="1"/>
</dbReference>
<dbReference type="EMBL" id="VMNH01000023">
    <property type="protein sequence ID" value="TVO70899.1"/>
    <property type="molecule type" value="Genomic_DNA"/>
</dbReference>
<gene>
    <name evidence="2" type="ORF">FHP88_15710</name>
</gene>
<proteinExistence type="predicted"/>
<sequence length="97" mass="11296">MQQHFKILQVISAIRQSYREAVIVYLNGGCYQFFLILKAIFPDAKPFYDGIEGHVVTKIGSRFYDITGEIKKTHAYPLSNEPRIARSAHRWKYSSDR</sequence>
<keyword evidence="1" id="KW-1133">Transmembrane helix</keyword>
<organism evidence="2 3">
    <name type="scientific">Sedimenticola selenatireducens</name>
    <dbReference type="NCBI Taxonomy" id="191960"/>
    <lineage>
        <taxon>Bacteria</taxon>
        <taxon>Pseudomonadati</taxon>
        <taxon>Pseudomonadota</taxon>
        <taxon>Gammaproteobacteria</taxon>
        <taxon>Chromatiales</taxon>
        <taxon>Sedimenticolaceae</taxon>
        <taxon>Sedimenticola</taxon>
    </lineage>
</organism>
<evidence type="ECO:0000256" key="1">
    <source>
        <dbReference type="SAM" id="Phobius"/>
    </source>
</evidence>
<name>A0A557S0I8_9GAMM</name>
<dbReference type="InterPro" id="IPR056239">
    <property type="entry name" value="Phage_YunG-like"/>
</dbReference>
<keyword evidence="3" id="KW-1185">Reference proteome</keyword>
<dbReference type="OrthoDB" id="6909725at2"/>
<reference evidence="2 3" key="1">
    <citation type="submission" date="2019-07" db="EMBL/GenBank/DDBJ databases">
        <title>The pathways for chlorine oxyanion respiration interact through the shared metabolite chlorate.</title>
        <authorList>
            <person name="Barnum T.P."/>
            <person name="Cheng Y."/>
            <person name="Hill K.A."/>
            <person name="Lucas L.N."/>
            <person name="Carlson H.K."/>
            <person name="Coates J.D."/>
        </authorList>
    </citation>
    <scope>NUCLEOTIDE SEQUENCE [LARGE SCALE GENOMIC DNA]</scope>
    <source>
        <strain evidence="2 3">BK-1</strain>
    </source>
</reference>
<keyword evidence="1" id="KW-0472">Membrane</keyword>
<dbReference type="AlphaFoldDB" id="A0A557S0I8"/>
<dbReference type="Proteomes" id="UP000316649">
    <property type="component" value="Unassembled WGS sequence"/>
</dbReference>
<protein>
    <submittedName>
        <fullName evidence="2">Uncharacterized protein</fullName>
    </submittedName>
</protein>
<keyword evidence="1" id="KW-0812">Transmembrane</keyword>
<comment type="caution">
    <text evidence="2">The sequence shown here is derived from an EMBL/GenBank/DDBJ whole genome shotgun (WGS) entry which is preliminary data.</text>
</comment>